<evidence type="ECO:0000256" key="9">
    <source>
        <dbReference type="SAM" id="MobiDB-lite"/>
    </source>
</evidence>
<dbReference type="EC" id="2.3.2.27" evidence="3"/>
<dbReference type="InterPro" id="IPR043145">
    <property type="entry name" value="Znf_ZZ_sf"/>
</dbReference>
<dbReference type="InterPro" id="IPR000433">
    <property type="entry name" value="Znf_ZZ"/>
</dbReference>
<evidence type="ECO:0000256" key="6">
    <source>
        <dbReference type="ARBA" id="ARBA00022771"/>
    </source>
</evidence>
<feature type="region of interest" description="Disordered" evidence="9">
    <location>
        <begin position="390"/>
        <end position="422"/>
    </location>
</feature>
<keyword evidence="6 8" id="KW-0863">Zinc-finger</keyword>
<proteinExistence type="inferred from homology"/>
<sequence>MSSHTGIKKLSSYFICFFFGLGVSCDVCMRKGFPGRRYKCLLCDNYDLCGSCYDAEAASKSHKNAHPMQCLLTDTAFELFYAGESIPRRTVVSLTCPHCGLSGFISRTLLLHCAEKHPSTEAKSTQTVMCPICVTSTVHSSRSRFPLLTDHLVTVHENGTGGDDDDIIDSFTVSKTRATENEEDDSDEDEDEDDDNESSFNELRNRVFAEEEQRLQEAALQRLEHASSLAAAIRNEYAASANRSTSSQRRPFIRQTALRGGRSTLRGHFNHFPYGGTPRTETGFTSATTNRSSTGASTGNSSQNATPVDPYAAFVFGQDPMLEFVSRLVNNQSTSSITTTTTTNNQFRFGPSVPIPVPSLTNTSNEFARFQQHMENNESINTLKSSLLNSRHKRSIQAQQQQTQQTSSSSSPSTPSTDLPYPTGFDYQLWQQNFSALQPTINTLNFSTGAATTNLTTGTNSSLSKNVQQLNREHNARSLLGKILRNDKDVNTDGNKNETRTNQLQNHMSFLQSILLSSITTNTNDESNKHKLIINKENL</sequence>
<feature type="region of interest" description="Disordered" evidence="9">
    <location>
        <begin position="174"/>
        <end position="206"/>
    </location>
</feature>
<evidence type="ECO:0000256" key="10">
    <source>
        <dbReference type="SAM" id="SignalP"/>
    </source>
</evidence>
<feature type="signal peptide" evidence="10">
    <location>
        <begin position="1"/>
        <end position="25"/>
    </location>
</feature>
<evidence type="ECO:0000256" key="1">
    <source>
        <dbReference type="ARBA" id="ARBA00000900"/>
    </source>
</evidence>
<comment type="caution">
    <text evidence="12">The sequence shown here is derived from an EMBL/GenBank/DDBJ whole genome shotgun (WGS) entry which is preliminary data.</text>
</comment>
<evidence type="ECO:0000256" key="5">
    <source>
        <dbReference type="ARBA" id="ARBA00022723"/>
    </source>
</evidence>
<keyword evidence="4" id="KW-0808">Transferase</keyword>
<name>A0A819JBK5_9BILA</name>
<comment type="catalytic activity">
    <reaction evidence="1">
        <text>S-ubiquitinyl-[E2 ubiquitin-conjugating enzyme]-L-cysteine + [acceptor protein]-L-lysine = [E2 ubiquitin-conjugating enzyme]-L-cysteine + N(6)-ubiquitinyl-[acceptor protein]-L-lysine.</text>
        <dbReference type="EC" id="2.3.2.27"/>
    </reaction>
</comment>
<keyword evidence="5" id="KW-0479">Metal-binding</keyword>
<keyword evidence="10" id="KW-0732">Signal</keyword>
<evidence type="ECO:0000256" key="7">
    <source>
        <dbReference type="ARBA" id="ARBA00022833"/>
    </source>
</evidence>
<dbReference type="Pfam" id="PF05605">
    <property type="entry name" value="zf-Di19"/>
    <property type="match status" value="1"/>
</dbReference>
<dbReference type="GO" id="GO:0008270">
    <property type="term" value="F:zinc ion binding"/>
    <property type="evidence" value="ECO:0007669"/>
    <property type="project" value="UniProtKB-KW"/>
</dbReference>
<evidence type="ECO:0000313" key="12">
    <source>
        <dbReference type="EMBL" id="CAF3930524.1"/>
    </source>
</evidence>
<feature type="chain" id="PRO_5032623266" description="RING-type E3 ubiquitin transferase" evidence="10">
    <location>
        <begin position="26"/>
        <end position="539"/>
    </location>
</feature>
<dbReference type="SUPFAM" id="SSF57850">
    <property type="entry name" value="RING/U-box"/>
    <property type="match status" value="1"/>
</dbReference>
<dbReference type="PANTHER" id="PTHR12268">
    <property type="entry name" value="E3 UBIQUITIN-PROTEIN LIGASE KCMF1"/>
    <property type="match status" value="1"/>
</dbReference>
<dbReference type="Proteomes" id="UP000663842">
    <property type="component" value="Unassembled WGS sequence"/>
</dbReference>
<feature type="compositionally biased region" description="Acidic residues" evidence="9">
    <location>
        <begin position="181"/>
        <end position="197"/>
    </location>
</feature>
<accession>A0A819JBK5</accession>
<feature type="region of interest" description="Disordered" evidence="9">
    <location>
        <begin position="271"/>
        <end position="306"/>
    </location>
</feature>
<evidence type="ECO:0000256" key="2">
    <source>
        <dbReference type="ARBA" id="ARBA00010938"/>
    </source>
</evidence>
<feature type="domain" description="ZZ-type" evidence="11">
    <location>
        <begin position="20"/>
        <end position="76"/>
    </location>
</feature>
<feature type="compositionally biased region" description="Polar residues" evidence="9">
    <location>
        <begin position="279"/>
        <end position="306"/>
    </location>
</feature>
<dbReference type="GO" id="GO:0005886">
    <property type="term" value="C:plasma membrane"/>
    <property type="evidence" value="ECO:0007669"/>
    <property type="project" value="TreeGrafter"/>
</dbReference>
<dbReference type="PROSITE" id="PS01357">
    <property type="entry name" value="ZF_ZZ_1"/>
    <property type="match status" value="1"/>
</dbReference>
<evidence type="ECO:0000256" key="4">
    <source>
        <dbReference type="ARBA" id="ARBA00022679"/>
    </source>
</evidence>
<dbReference type="GO" id="GO:0099536">
    <property type="term" value="P:synaptic signaling"/>
    <property type="evidence" value="ECO:0007669"/>
    <property type="project" value="TreeGrafter"/>
</dbReference>
<protein>
    <recommendedName>
        <fullName evidence="3">RING-type E3 ubiquitin transferase</fullName>
        <ecNumber evidence="3">2.3.2.27</ecNumber>
    </recommendedName>
</protein>
<evidence type="ECO:0000256" key="3">
    <source>
        <dbReference type="ARBA" id="ARBA00012483"/>
    </source>
</evidence>
<dbReference type="PANTHER" id="PTHR12268:SF13">
    <property type="entry name" value="E3 UBIQUITIN-PROTEIN LIGASE KCMF1"/>
    <property type="match status" value="1"/>
</dbReference>
<dbReference type="SMART" id="SM00291">
    <property type="entry name" value="ZnF_ZZ"/>
    <property type="match status" value="1"/>
</dbReference>
<dbReference type="GO" id="GO:0061630">
    <property type="term" value="F:ubiquitin protein ligase activity"/>
    <property type="evidence" value="ECO:0007669"/>
    <property type="project" value="UniProtKB-EC"/>
</dbReference>
<dbReference type="PROSITE" id="PS50135">
    <property type="entry name" value="ZF_ZZ_2"/>
    <property type="match status" value="1"/>
</dbReference>
<reference evidence="12" key="1">
    <citation type="submission" date="2021-02" db="EMBL/GenBank/DDBJ databases">
        <authorList>
            <person name="Nowell W R."/>
        </authorList>
    </citation>
    <scope>NUCLEOTIDE SEQUENCE</scope>
</reference>
<evidence type="ECO:0000256" key="8">
    <source>
        <dbReference type="PROSITE-ProRule" id="PRU00228"/>
    </source>
</evidence>
<keyword evidence="7" id="KW-0862">Zinc</keyword>
<dbReference type="InterPro" id="IPR050774">
    <property type="entry name" value="KCMF1/Dystrophin"/>
</dbReference>
<dbReference type="Gene3D" id="3.30.60.90">
    <property type="match status" value="1"/>
</dbReference>
<evidence type="ECO:0000313" key="13">
    <source>
        <dbReference type="Proteomes" id="UP000663842"/>
    </source>
</evidence>
<dbReference type="CDD" id="cd02338">
    <property type="entry name" value="ZZ_PCMF_like"/>
    <property type="match status" value="1"/>
</dbReference>
<feature type="compositionally biased region" description="Low complexity" evidence="9">
    <location>
        <begin position="399"/>
        <end position="417"/>
    </location>
</feature>
<dbReference type="EMBL" id="CAJOBF010001252">
    <property type="protein sequence ID" value="CAF3930524.1"/>
    <property type="molecule type" value="Genomic_DNA"/>
</dbReference>
<dbReference type="InterPro" id="IPR008598">
    <property type="entry name" value="Di19_Zn-bd"/>
</dbReference>
<comment type="similarity">
    <text evidence="2">Belongs to the KCMF1 family.</text>
</comment>
<gene>
    <name evidence="12" type="ORF">UXM345_LOCUS12166</name>
</gene>
<organism evidence="12 13">
    <name type="scientific">Rotaria magnacalcarata</name>
    <dbReference type="NCBI Taxonomy" id="392030"/>
    <lineage>
        <taxon>Eukaryota</taxon>
        <taxon>Metazoa</taxon>
        <taxon>Spiralia</taxon>
        <taxon>Gnathifera</taxon>
        <taxon>Rotifera</taxon>
        <taxon>Eurotatoria</taxon>
        <taxon>Bdelloidea</taxon>
        <taxon>Philodinida</taxon>
        <taxon>Philodinidae</taxon>
        <taxon>Rotaria</taxon>
    </lineage>
</organism>
<dbReference type="Pfam" id="PF00569">
    <property type="entry name" value="ZZ"/>
    <property type="match status" value="1"/>
</dbReference>
<dbReference type="AlphaFoldDB" id="A0A819JBK5"/>
<evidence type="ECO:0000259" key="11">
    <source>
        <dbReference type="PROSITE" id="PS50135"/>
    </source>
</evidence>
<dbReference type="GO" id="GO:0045202">
    <property type="term" value="C:synapse"/>
    <property type="evidence" value="ECO:0007669"/>
    <property type="project" value="GOC"/>
</dbReference>